<accession>L7LVL4</accession>
<evidence type="ECO:0000256" key="2">
    <source>
        <dbReference type="SAM" id="SignalP"/>
    </source>
</evidence>
<sequence>MFITVASVFQRMGPRALVLVLLVGWCGRELATATPVYADQHDAAPPSHPDPRQPVPDHQNANSPAVVTQEGTPAPHVSTQTATPSTALHVQSHAVNGVHHVSPHTGILRVCSVSMATIGCWNSLSNRE</sequence>
<feature type="chain" id="PRO_5003980792" description="Secreted peptide" evidence="2">
    <location>
        <begin position="34"/>
        <end position="128"/>
    </location>
</feature>
<evidence type="ECO:0008006" key="4">
    <source>
        <dbReference type="Google" id="ProtNLM"/>
    </source>
</evidence>
<protein>
    <recommendedName>
        <fullName evidence="4">Secreted peptide</fullName>
    </recommendedName>
</protein>
<evidence type="ECO:0000313" key="3">
    <source>
        <dbReference type="EMBL" id="JAA56096.1"/>
    </source>
</evidence>
<feature type="compositionally biased region" description="Polar residues" evidence="1">
    <location>
        <begin position="59"/>
        <end position="83"/>
    </location>
</feature>
<reference evidence="3" key="1">
    <citation type="submission" date="2012-11" db="EMBL/GenBank/DDBJ databases">
        <authorList>
            <person name="Lucero-Rivera Y.E."/>
            <person name="Tovar-Ramirez D."/>
        </authorList>
    </citation>
    <scope>NUCLEOTIDE SEQUENCE</scope>
    <source>
        <tissue evidence="3">Salivary gland</tissue>
    </source>
</reference>
<proteinExistence type="evidence at transcript level"/>
<reference evidence="3" key="2">
    <citation type="journal article" date="2015" name="J. Proteomics">
        <title>Sexual differences in the sialomes of the zebra tick, Rhipicephalus pulchellus.</title>
        <authorList>
            <person name="Tan A.W."/>
            <person name="Francischetti I.M."/>
            <person name="Slovak M."/>
            <person name="Kini R.M."/>
            <person name="Ribeiro J.M."/>
        </authorList>
    </citation>
    <scope>NUCLEOTIDE SEQUENCE</scope>
    <source>
        <tissue evidence="3">Salivary gland</tissue>
    </source>
</reference>
<evidence type="ECO:0000256" key="1">
    <source>
        <dbReference type="SAM" id="MobiDB-lite"/>
    </source>
</evidence>
<dbReference type="AlphaFoldDB" id="L7LVL4"/>
<keyword evidence="2" id="KW-0732">Signal</keyword>
<dbReference type="EMBL" id="GACK01008938">
    <property type="protein sequence ID" value="JAA56096.1"/>
    <property type="molecule type" value="mRNA"/>
</dbReference>
<organism evidence="3">
    <name type="scientific">Rhipicephalus pulchellus</name>
    <name type="common">Yellow backed tick</name>
    <name type="synonym">Dermacentor pulchellus</name>
    <dbReference type="NCBI Taxonomy" id="72859"/>
    <lineage>
        <taxon>Eukaryota</taxon>
        <taxon>Metazoa</taxon>
        <taxon>Ecdysozoa</taxon>
        <taxon>Arthropoda</taxon>
        <taxon>Chelicerata</taxon>
        <taxon>Arachnida</taxon>
        <taxon>Acari</taxon>
        <taxon>Parasitiformes</taxon>
        <taxon>Ixodida</taxon>
        <taxon>Ixodoidea</taxon>
        <taxon>Ixodidae</taxon>
        <taxon>Rhipicephalinae</taxon>
        <taxon>Rhipicephalus</taxon>
        <taxon>Rhipicephalus</taxon>
    </lineage>
</organism>
<name>L7LVL4_RHIPC</name>
<feature type="signal peptide" evidence="2">
    <location>
        <begin position="1"/>
        <end position="33"/>
    </location>
</feature>
<feature type="region of interest" description="Disordered" evidence="1">
    <location>
        <begin position="37"/>
        <end position="83"/>
    </location>
</feature>